<gene>
    <name evidence="1" type="ORF">DPQ33_09265</name>
</gene>
<accession>A0A7M3MFF5</accession>
<keyword evidence="2" id="KW-1185">Reference proteome</keyword>
<protein>
    <submittedName>
        <fullName evidence="1">Uncharacterized protein</fullName>
    </submittedName>
</protein>
<name>A0A7M3MFF5_9BACT</name>
<dbReference type="EMBL" id="QMIE01000007">
    <property type="protein sequence ID" value="TVM17362.1"/>
    <property type="molecule type" value="Genomic_DNA"/>
</dbReference>
<dbReference type="Proteomes" id="UP000448292">
    <property type="component" value="Unassembled WGS sequence"/>
</dbReference>
<sequence>MFVVAGVASALAPLGDFDLTVEGVPSRVREKVRDEYEFPYVIVGHSDTYYIKSEETIAPVRQQFLNALESRTSVTVRGHVLMVLEDLLVIDEIYSLTPAAANSD</sequence>
<reference evidence="1 2" key="1">
    <citation type="submission" date="2018-06" db="EMBL/GenBank/DDBJ databases">
        <title>Complete genome of Desulfovibrio indonesiensis P37SLT.</title>
        <authorList>
            <person name="Crispim J.S."/>
            <person name="Vidigal P.M.P."/>
            <person name="Silva L.C.F."/>
            <person name="Laguardia C.N."/>
            <person name="Araujo L.C."/>
            <person name="Dias R.S."/>
            <person name="Sousa M.P."/>
            <person name="Paula S.O."/>
            <person name="Silva C."/>
        </authorList>
    </citation>
    <scope>NUCLEOTIDE SEQUENCE [LARGE SCALE GENOMIC DNA]</scope>
    <source>
        <strain evidence="1 2">P37SLT</strain>
    </source>
</reference>
<comment type="caution">
    <text evidence="1">The sequence shown here is derived from an EMBL/GenBank/DDBJ whole genome shotgun (WGS) entry which is preliminary data.</text>
</comment>
<evidence type="ECO:0000313" key="2">
    <source>
        <dbReference type="Proteomes" id="UP000448292"/>
    </source>
</evidence>
<proteinExistence type="predicted"/>
<dbReference type="AlphaFoldDB" id="A0A7M3MFF5"/>
<evidence type="ECO:0000313" key="1">
    <source>
        <dbReference type="EMBL" id="TVM17362.1"/>
    </source>
</evidence>
<organism evidence="1 2">
    <name type="scientific">Oceanidesulfovibrio indonesiensis</name>
    <dbReference type="NCBI Taxonomy" id="54767"/>
    <lineage>
        <taxon>Bacteria</taxon>
        <taxon>Pseudomonadati</taxon>
        <taxon>Thermodesulfobacteriota</taxon>
        <taxon>Desulfovibrionia</taxon>
        <taxon>Desulfovibrionales</taxon>
        <taxon>Desulfovibrionaceae</taxon>
        <taxon>Oceanidesulfovibrio</taxon>
    </lineage>
</organism>